<evidence type="ECO:0000256" key="2">
    <source>
        <dbReference type="SAM" id="MobiDB-lite"/>
    </source>
</evidence>
<dbReference type="EMBL" id="JAFLNF010000007">
    <property type="protein sequence ID" value="MBO0346804.1"/>
    <property type="molecule type" value="Genomic_DNA"/>
</dbReference>
<feature type="coiled-coil region" evidence="1">
    <location>
        <begin position="229"/>
        <end position="256"/>
    </location>
</feature>
<feature type="transmembrane region" description="Helical" evidence="3">
    <location>
        <begin position="392"/>
        <end position="417"/>
    </location>
</feature>
<dbReference type="InterPro" id="IPR050445">
    <property type="entry name" value="Bact_polysacc_biosynth/exp"/>
</dbReference>
<organism evidence="4 5">
    <name type="scientific">Roseibium limicola</name>
    <dbReference type="NCBI Taxonomy" id="2816037"/>
    <lineage>
        <taxon>Bacteria</taxon>
        <taxon>Pseudomonadati</taxon>
        <taxon>Pseudomonadota</taxon>
        <taxon>Alphaproteobacteria</taxon>
        <taxon>Hyphomicrobiales</taxon>
        <taxon>Stappiaceae</taxon>
        <taxon>Roseibium</taxon>
    </lineage>
</organism>
<sequence>MADDSQQLTETGGRSLTVRSQKMAAALSSYARALTFENRSRRNLYRLAGLAPRVRDKIFAKLLIIAFIFCFALPFSACVLYYTVIASEVYSSEVRFVVRSSAPMLSRDRYSTETVEPKAKIVQDTAIVLNYLDSPAMVRELKKTIDFDHMFGRSEIDYFSRYSTDSSAEQTRKYWENMFSSWVNPKSGIVELEVNAFSPEEVYELMLRVLDLAEARINKLNSGMWDSLLISSRQDVETATDRLADLREKFRLLQNETGIYDVTLAADSIIDVLTKLESGTAEVKSQREALVQSIGPETPQVKQLDREIAAREEQAAKLKAQAAGPDNGSGGNLASTSQVFDQISTEITIAEDRLESAIKELEKVKLVSSLQLVFLDVFTEPTEPDTSKYPNVAFSLFVSLLIFLSLWGAIAGTIIYIRQKMD</sequence>
<evidence type="ECO:0000256" key="3">
    <source>
        <dbReference type="SAM" id="Phobius"/>
    </source>
</evidence>
<evidence type="ECO:0000256" key="1">
    <source>
        <dbReference type="SAM" id="Coils"/>
    </source>
</evidence>
<keyword evidence="5" id="KW-1185">Reference proteome</keyword>
<dbReference type="Proteomes" id="UP000664779">
    <property type="component" value="Unassembled WGS sequence"/>
</dbReference>
<accession>A0A939ETF9</accession>
<dbReference type="RefSeq" id="WP_206942954.1">
    <property type="nucleotide sequence ID" value="NZ_JAFLNF010000007.1"/>
</dbReference>
<dbReference type="AlphaFoldDB" id="A0A939ETF9"/>
<keyword evidence="3" id="KW-0472">Membrane</keyword>
<evidence type="ECO:0000313" key="5">
    <source>
        <dbReference type="Proteomes" id="UP000664779"/>
    </source>
</evidence>
<dbReference type="PANTHER" id="PTHR32309:SF13">
    <property type="entry name" value="FERRIC ENTEROBACTIN TRANSPORT PROTEIN FEPE"/>
    <property type="match status" value="1"/>
</dbReference>
<gene>
    <name evidence="4" type="ORF">J0X15_16375</name>
</gene>
<comment type="caution">
    <text evidence="4">The sequence shown here is derived from an EMBL/GenBank/DDBJ whole genome shotgun (WGS) entry which is preliminary data.</text>
</comment>
<feature type="region of interest" description="Disordered" evidence="2">
    <location>
        <begin position="315"/>
        <end position="335"/>
    </location>
</feature>
<evidence type="ECO:0000313" key="4">
    <source>
        <dbReference type="EMBL" id="MBO0346804.1"/>
    </source>
</evidence>
<proteinExistence type="predicted"/>
<dbReference type="PANTHER" id="PTHR32309">
    <property type="entry name" value="TYROSINE-PROTEIN KINASE"/>
    <property type="match status" value="1"/>
</dbReference>
<dbReference type="GO" id="GO:0004713">
    <property type="term" value="F:protein tyrosine kinase activity"/>
    <property type="evidence" value="ECO:0007669"/>
    <property type="project" value="TreeGrafter"/>
</dbReference>
<feature type="transmembrane region" description="Helical" evidence="3">
    <location>
        <begin position="62"/>
        <end position="84"/>
    </location>
</feature>
<keyword evidence="3" id="KW-0812">Transmembrane</keyword>
<name>A0A939ETF9_9HYPH</name>
<dbReference type="GO" id="GO:0005886">
    <property type="term" value="C:plasma membrane"/>
    <property type="evidence" value="ECO:0007669"/>
    <property type="project" value="TreeGrafter"/>
</dbReference>
<keyword evidence="3" id="KW-1133">Transmembrane helix</keyword>
<evidence type="ECO:0008006" key="6">
    <source>
        <dbReference type="Google" id="ProtNLM"/>
    </source>
</evidence>
<protein>
    <recommendedName>
        <fullName evidence="6">Capsule biosynthesis protein</fullName>
    </recommendedName>
</protein>
<reference evidence="4" key="1">
    <citation type="submission" date="2021-03" db="EMBL/GenBank/DDBJ databases">
        <title>Roseibium sp. CAU 1637 isolated from Incheon.</title>
        <authorList>
            <person name="Kim W."/>
        </authorList>
    </citation>
    <scope>NUCLEOTIDE SEQUENCE</scope>
    <source>
        <strain evidence="4">CAU 1637</strain>
    </source>
</reference>
<keyword evidence="1" id="KW-0175">Coiled coil</keyword>